<sequence length="384" mass="42208">MGIYLDNAATSYPKPDAVIQKMMQYMKEIGATAGRGAYKTAIEADRLVFNTRKMVCKLFNGNDPSKVIFTYNITEALNMVINGFLKEGAHVITSSLEHNSVWRPLKTLERDRNIEISKVPCTKEGITKASDIEKLIKPNTKLIVFTYASNVIGTIQPIKEIGIIAKKHNILFLVDSAQTAGSYPIDVVKDNIDILAFTGHKSLLGPTGTGGFLINCDSDANIMPSKSGGTGGDSSYPYQPDYLPNKYEAGTLNVAGIIGLGEALNFICSTGIENIRKKEQELVKYALQRLDEIDGIHIYGPKDYNKIVGVIAFNLENIPAEDIAFELDRKYNIMVRVGIHCAPTAHELIGTLERGAVRIGIGYFNSKDDIDKLVSALKNIEEKI</sequence>
<dbReference type="KEGG" id="cfer:D4Z93_05015"/>
<dbReference type="InterPro" id="IPR015422">
    <property type="entry name" value="PyrdxlP-dep_Trfase_small"/>
</dbReference>
<evidence type="ECO:0000256" key="4">
    <source>
        <dbReference type="ARBA" id="ARBA00022679"/>
    </source>
</evidence>
<keyword evidence="4 9" id="KW-0808">Transferase</keyword>
<organism evidence="9 10">
    <name type="scientific">Clostridium fermenticellae</name>
    <dbReference type="NCBI Taxonomy" id="2068654"/>
    <lineage>
        <taxon>Bacteria</taxon>
        <taxon>Bacillati</taxon>
        <taxon>Bacillota</taxon>
        <taxon>Clostridia</taxon>
        <taxon>Eubacteriales</taxon>
        <taxon>Clostridiaceae</taxon>
        <taxon>Clostridium</taxon>
    </lineage>
</organism>
<dbReference type="CDD" id="cd06453">
    <property type="entry name" value="SufS_like"/>
    <property type="match status" value="1"/>
</dbReference>
<keyword evidence="5" id="KW-0663">Pyridoxal phosphate</keyword>
<dbReference type="OrthoDB" id="9804366at2"/>
<dbReference type="GO" id="GO:0030170">
    <property type="term" value="F:pyridoxal phosphate binding"/>
    <property type="evidence" value="ECO:0007669"/>
    <property type="project" value="InterPro"/>
</dbReference>
<dbReference type="GO" id="GO:0031071">
    <property type="term" value="F:cysteine desulfurase activity"/>
    <property type="evidence" value="ECO:0007669"/>
    <property type="project" value="UniProtKB-EC"/>
</dbReference>
<dbReference type="InterPro" id="IPR010970">
    <property type="entry name" value="Cys_dSase_SufS"/>
</dbReference>
<name>A0A386H2H3_9CLOT</name>
<evidence type="ECO:0000259" key="8">
    <source>
        <dbReference type="Pfam" id="PF00266"/>
    </source>
</evidence>
<dbReference type="GO" id="GO:0008483">
    <property type="term" value="F:transaminase activity"/>
    <property type="evidence" value="ECO:0007669"/>
    <property type="project" value="UniProtKB-KW"/>
</dbReference>
<protein>
    <recommendedName>
        <fullName evidence="3">cysteine desulfurase</fullName>
        <ecNumber evidence="3">2.8.1.7</ecNumber>
    </recommendedName>
</protein>
<accession>A0A386H2H3</accession>
<gene>
    <name evidence="9" type="ORF">D4Z93_05015</name>
</gene>
<dbReference type="InterPro" id="IPR000192">
    <property type="entry name" value="Aminotrans_V_dom"/>
</dbReference>
<dbReference type="Pfam" id="PF00266">
    <property type="entry name" value="Aminotran_5"/>
    <property type="match status" value="1"/>
</dbReference>
<evidence type="ECO:0000313" key="10">
    <source>
        <dbReference type="Proteomes" id="UP000266301"/>
    </source>
</evidence>
<evidence type="ECO:0000256" key="2">
    <source>
        <dbReference type="ARBA" id="ARBA00010447"/>
    </source>
</evidence>
<dbReference type="SUPFAM" id="SSF53383">
    <property type="entry name" value="PLP-dependent transferases"/>
    <property type="match status" value="1"/>
</dbReference>
<dbReference type="NCBIfam" id="TIGR01977">
    <property type="entry name" value="am_tr_V_EF2568"/>
    <property type="match status" value="1"/>
</dbReference>
<comment type="cofactor">
    <cofactor evidence="1 7">
        <name>pyridoxal 5'-phosphate</name>
        <dbReference type="ChEBI" id="CHEBI:597326"/>
    </cofactor>
</comment>
<dbReference type="InterPro" id="IPR016454">
    <property type="entry name" value="Cysteine_dSase"/>
</dbReference>
<dbReference type="InterPro" id="IPR015424">
    <property type="entry name" value="PyrdxlP-dep_Trfase"/>
</dbReference>
<dbReference type="PANTHER" id="PTHR43586">
    <property type="entry name" value="CYSTEINE DESULFURASE"/>
    <property type="match status" value="1"/>
</dbReference>
<dbReference type="PIRSF" id="PIRSF005572">
    <property type="entry name" value="NifS"/>
    <property type="match status" value="1"/>
</dbReference>
<evidence type="ECO:0000256" key="3">
    <source>
        <dbReference type="ARBA" id="ARBA00012239"/>
    </source>
</evidence>
<comment type="catalytic activity">
    <reaction evidence="6">
        <text>(sulfur carrier)-H + L-cysteine = (sulfur carrier)-SH + L-alanine</text>
        <dbReference type="Rhea" id="RHEA:43892"/>
        <dbReference type="Rhea" id="RHEA-COMP:14737"/>
        <dbReference type="Rhea" id="RHEA-COMP:14739"/>
        <dbReference type="ChEBI" id="CHEBI:29917"/>
        <dbReference type="ChEBI" id="CHEBI:35235"/>
        <dbReference type="ChEBI" id="CHEBI:57972"/>
        <dbReference type="ChEBI" id="CHEBI:64428"/>
        <dbReference type="EC" id="2.8.1.7"/>
    </reaction>
</comment>
<dbReference type="EC" id="2.8.1.7" evidence="3"/>
<dbReference type="InterPro" id="IPR020578">
    <property type="entry name" value="Aminotrans_V_PyrdxlP_BS"/>
</dbReference>
<evidence type="ECO:0000256" key="5">
    <source>
        <dbReference type="ARBA" id="ARBA00022898"/>
    </source>
</evidence>
<dbReference type="Gene3D" id="3.40.640.10">
    <property type="entry name" value="Type I PLP-dependent aspartate aminotransferase-like (Major domain)"/>
    <property type="match status" value="1"/>
</dbReference>
<dbReference type="PANTHER" id="PTHR43586:SF4">
    <property type="entry name" value="ISOPENICILLIN N EPIMERASE"/>
    <property type="match status" value="1"/>
</dbReference>
<evidence type="ECO:0000313" key="9">
    <source>
        <dbReference type="EMBL" id="AYD39911.1"/>
    </source>
</evidence>
<feature type="domain" description="Aminotransferase class V" evidence="8">
    <location>
        <begin position="3"/>
        <end position="373"/>
    </location>
</feature>
<dbReference type="Proteomes" id="UP000266301">
    <property type="component" value="Chromosome"/>
</dbReference>
<evidence type="ECO:0000256" key="6">
    <source>
        <dbReference type="ARBA" id="ARBA00050776"/>
    </source>
</evidence>
<dbReference type="GO" id="GO:0006534">
    <property type="term" value="P:cysteine metabolic process"/>
    <property type="evidence" value="ECO:0007669"/>
    <property type="project" value="InterPro"/>
</dbReference>
<evidence type="ECO:0000256" key="7">
    <source>
        <dbReference type="RuleBase" id="RU004504"/>
    </source>
</evidence>
<dbReference type="EMBL" id="CP032416">
    <property type="protein sequence ID" value="AYD39911.1"/>
    <property type="molecule type" value="Genomic_DNA"/>
</dbReference>
<proteinExistence type="inferred from homology"/>
<dbReference type="InterPro" id="IPR010969">
    <property type="entry name" value="Cys_dSase-rel_unknwn_funct"/>
</dbReference>
<dbReference type="Gene3D" id="3.90.1150.10">
    <property type="entry name" value="Aspartate Aminotransferase, domain 1"/>
    <property type="match status" value="1"/>
</dbReference>
<keyword evidence="10" id="KW-1185">Reference proteome</keyword>
<comment type="similarity">
    <text evidence="2">Belongs to the class-V pyridoxal-phosphate-dependent aminotransferase family. Csd subfamily.</text>
</comment>
<dbReference type="InterPro" id="IPR015421">
    <property type="entry name" value="PyrdxlP-dep_Trfase_major"/>
</dbReference>
<evidence type="ECO:0000256" key="1">
    <source>
        <dbReference type="ARBA" id="ARBA00001933"/>
    </source>
</evidence>
<keyword evidence="9" id="KW-0032">Aminotransferase</keyword>
<dbReference type="PROSITE" id="PS00595">
    <property type="entry name" value="AA_TRANSFER_CLASS_5"/>
    <property type="match status" value="1"/>
</dbReference>
<reference evidence="9 10" key="1">
    <citation type="journal article" date="2019" name="Int. J. Syst. Evol. Microbiol.">
        <title>Clostridium fermenticellae sp. nov., isolated from the mud in a fermentation cellar for the production of the Chinese liquor, baijiu.</title>
        <authorList>
            <person name="Xu P.X."/>
            <person name="Chai L.J."/>
            <person name="Qiu T."/>
            <person name="Zhang X.J."/>
            <person name="Lu Z.M."/>
            <person name="Xiao C."/>
            <person name="Wang S.T."/>
            <person name="Shen C.H."/>
            <person name="Shi J.S."/>
            <person name="Xu Z.H."/>
        </authorList>
    </citation>
    <scope>NUCLEOTIDE SEQUENCE [LARGE SCALE GENOMIC DNA]</scope>
    <source>
        <strain evidence="9 10">JN500901</strain>
    </source>
</reference>
<dbReference type="RefSeq" id="WP_119970933.1">
    <property type="nucleotide sequence ID" value="NZ_CP032416.1"/>
</dbReference>
<dbReference type="AlphaFoldDB" id="A0A386H2H3"/>